<dbReference type="Proteomes" id="UP000190675">
    <property type="component" value="Chromosome I"/>
</dbReference>
<dbReference type="AlphaFoldDB" id="A0A1M5SUD9"/>
<evidence type="ECO:0000313" key="2">
    <source>
        <dbReference type="Proteomes" id="UP000190675"/>
    </source>
</evidence>
<accession>A0A1M5SUD9</accession>
<sequence>MRGIRTRFRAYHLGSAGSSFSYFADGHFTMIEARLTEQSRDQVEREMTEKCGVDHADVLHITSWDADHCNKFELPDLLNLIRPMKIECPGYDPHKDYGHGEECLEMIAEYRSCLSEKALRSSCRSRSR</sequence>
<evidence type="ECO:0000313" key="1">
    <source>
        <dbReference type="EMBL" id="SHH42116.1"/>
    </source>
</evidence>
<protein>
    <submittedName>
        <fullName evidence="1">Uncharacterized protein</fullName>
    </submittedName>
</protein>
<gene>
    <name evidence="1" type="ORF">SAMN05444169_7379</name>
</gene>
<name>A0A1M5SUD9_9BRAD</name>
<reference evidence="1 2" key="1">
    <citation type="submission" date="2016-11" db="EMBL/GenBank/DDBJ databases">
        <authorList>
            <person name="Jaros S."/>
            <person name="Januszkiewicz K."/>
            <person name="Wedrychowicz H."/>
        </authorList>
    </citation>
    <scope>NUCLEOTIDE SEQUENCE [LARGE SCALE GENOMIC DNA]</scope>
    <source>
        <strain evidence="1 2">GAS242</strain>
    </source>
</reference>
<organism evidence="1 2">
    <name type="scientific">Bradyrhizobium erythrophlei</name>
    <dbReference type="NCBI Taxonomy" id="1437360"/>
    <lineage>
        <taxon>Bacteria</taxon>
        <taxon>Pseudomonadati</taxon>
        <taxon>Pseudomonadota</taxon>
        <taxon>Alphaproteobacteria</taxon>
        <taxon>Hyphomicrobiales</taxon>
        <taxon>Nitrobacteraceae</taxon>
        <taxon>Bradyrhizobium</taxon>
    </lineage>
</organism>
<dbReference type="EMBL" id="LT670818">
    <property type="protein sequence ID" value="SHH42116.1"/>
    <property type="molecule type" value="Genomic_DNA"/>
</dbReference>
<proteinExistence type="predicted"/>